<name>A0AAV7L0J1_PLEWA</name>
<sequence length="80" mass="9283">MQWVGKSIRMSFVLQDRPHQSMPKSKLEPASYLYRRSEPTGISPPKAHMAKNKSRRATDRQGSGWGRDTKQQHHPQEPRT</sequence>
<gene>
    <name evidence="2" type="ORF">NDU88_005359</name>
</gene>
<feature type="compositionally biased region" description="Basic and acidic residues" evidence="1">
    <location>
        <begin position="67"/>
        <end position="80"/>
    </location>
</feature>
<evidence type="ECO:0000313" key="3">
    <source>
        <dbReference type="Proteomes" id="UP001066276"/>
    </source>
</evidence>
<protein>
    <submittedName>
        <fullName evidence="2">Uncharacterized protein</fullName>
    </submittedName>
</protein>
<proteinExistence type="predicted"/>
<organism evidence="2 3">
    <name type="scientific">Pleurodeles waltl</name>
    <name type="common">Iberian ribbed newt</name>
    <dbReference type="NCBI Taxonomy" id="8319"/>
    <lineage>
        <taxon>Eukaryota</taxon>
        <taxon>Metazoa</taxon>
        <taxon>Chordata</taxon>
        <taxon>Craniata</taxon>
        <taxon>Vertebrata</taxon>
        <taxon>Euteleostomi</taxon>
        <taxon>Amphibia</taxon>
        <taxon>Batrachia</taxon>
        <taxon>Caudata</taxon>
        <taxon>Salamandroidea</taxon>
        <taxon>Salamandridae</taxon>
        <taxon>Pleurodelinae</taxon>
        <taxon>Pleurodeles</taxon>
    </lineage>
</organism>
<accession>A0AAV7L0J1</accession>
<feature type="region of interest" description="Disordered" evidence="1">
    <location>
        <begin position="1"/>
        <end position="80"/>
    </location>
</feature>
<keyword evidence="3" id="KW-1185">Reference proteome</keyword>
<evidence type="ECO:0000313" key="2">
    <source>
        <dbReference type="EMBL" id="KAJ1085226.1"/>
    </source>
</evidence>
<reference evidence="2" key="1">
    <citation type="journal article" date="2022" name="bioRxiv">
        <title>Sequencing and chromosome-scale assembly of the giantPleurodeles waltlgenome.</title>
        <authorList>
            <person name="Brown T."/>
            <person name="Elewa A."/>
            <person name="Iarovenko S."/>
            <person name="Subramanian E."/>
            <person name="Araus A.J."/>
            <person name="Petzold A."/>
            <person name="Susuki M."/>
            <person name="Suzuki K.-i.T."/>
            <person name="Hayashi T."/>
            <person name="Toyoda A."/>
            <person name="Oliveira C."/>
            <person name="Osipova E."/>
            <person name="Leigh N.D."/>
            <person name="Simon A."/>
            <person name="Yun M.H."/>
        </authorList>
    </citation>
    <scope>NUCLEOTIDE SEQUENCE</scope>
    <source>
        <strain evidence="2">20211129_DDA</strain>
        <tissue evidence="2">Liver</tissue>
    </source>
</reference>
<comment type="caution">
    <text evidence="2">The sequence shown here is derived from an EMBL/GenBank/DDBJ whole genome shotgun (WGS) entry which is preliminary data.</text>
</comment>
<evidence type="ECO:0000256" key="1">
    <source>
        <dbReference type="SAM" id="MobiDB-lite"/>
    </source>
</evidence>
<dbReference type="EMBL" id="JANPWB010000016">
    <property type="protein sequence ID" value="KAJ1085226.1"/>
    <property type="molecule type" value="Genomic_DNA"/>
</dbReference>
<dbReference type="AlphaFoldDB" id="A0AAV7L0J1"/>
<dbReference type="Proteomes" id="UP001066276">
    <property type="component" value="Chromosome 12"/>
</dbReference>